<protein>
    <submittedName>
        <fullName evidence="1">Ankyrin repeat protein</fullName>
    </submittedName>
</protein>
<accession>A0A481YQ53</accession>
<dbReference type="EMBL" id="MK500279">
    <property type="protein sequence ID" value="QBK84561.1"/>
    <property type="molecule type" value="Genomic_DNA"/>
</dbReference>
<name>A0A481YQ53_9VIRU</name>
<dbReference type="PROSITE" id="PS50088">
    <property type="entry name" value="ANK_REPEAT"/>
    <property type="match status" value="1"/>
</dbReference>
<reference evidence="1" key="1">
    <citation type="journal article" date="2019" name="MBio">
        <title>Virus Genomes from Deep Sea Sediments Expand the Ocean Megavirome and Support Independent Origins of Viral Gigantism.</title>
        <authorList>
            <person name="Backstrom D."/>
            <person name="Yutin N."/>
            <person name="Jorgensen S.L."/>
            <person name="Dharamshi J."/>
            <person name="Homa F."/>
            <person name="Zaremba-Niedwiedzka K."/>
            <person name="Spang A."/>
            <person name="Wolf Y.I."/>
            <person name="Koonin E.V."/>
            <person name="Ettema T.J."/>
        </authorList>
    </citation>
    <scope>NUCLEOTIDE SEQUENCE</scope>
</reference>
<dbReference type="Pfam" id="PF12796">
    <property type="entry name" value="Ank_2"/>
    <property type="match status" value="1"/>
</dbReference>
<gene>
    <name evidence="1" type="ORF">LCDPAC01_00420</name>
</gene>
<dbReference type="Gene3D" id="1.25.40.20">
    <property type="entry name" value="Ankyrin repeat-containing domain"/>
    <property type="match status" value="1"/>
</dbReference>
<dbReference type="PROSITE" id="PS50297">
    <property type="entry name" value="ANK_REP_REGION"/>
    <property type="match status" value="1"/>
</dbReference>
<dbReference type="InterPro" id="IPR036770">
    <property type="entry name" value="Ankyrin_rpt-contain_sf"/>
</dbReference>
<evidence type="ECO:0000313" key="1">
    <source>
        <dbReference type="EMBL" id="QBK84561.1"/>
    </source>
</evidence>
<sequence length="165" mass="18834">MISNIVKMEDLRVNTPERLIGATGRFEVKRWRIVFDRGITDIEIKTNPRLLGFKGIFTVKKGIIVFEVDFFKSLPKELARLTEKFLIRKEGKVFEPFKEASLKNILIAAEYGFITEVKWMLDKGVKPDETVIELAAKNGHTKIVQLLLDTGAPIDWKALAWATSN</sequence>
<dbReference type="InterPro" id="IPR002110">
    <property type="entry name" value="Ankyrin_rpt"/>
</dbReference>
<organism evidence="1">
    <name type="scientific">Pithovirus LCDPAC01</name>
    <dbReference type="NCBI Taxonomy" id="2506600"/>
    <lineage>
        <taxon>Viruses</taxon>
        <taxon>Pithoviruses</taxon>
    </lineage>
</organism>
<dbReference type="SUPFAM" id="SSF140860">
    <property type="entry name" value="Pseudo ankyrin repeat-like"/>
    <property type="match status" value="1"/>
</dbReference>
<proteinExistence type="predicted"/>